<dbReference type="Gene3D" id="3.20.20.70">
    <property type="entry name" value="Aldolase class I"/>
    <property type="match status" value="1"/>
</dbReference>
<protein>
    <submittedName>
        <fullName evidence="5">Alkene reductase</fullName>
    </submittedName>
</protein>
<dbReference type="EMBL" id="PDOB01000035">
    <property type="protein sequence ID" value="PIL38482.1"/>
    <property type="molecule type" value="Genomic_DNA"/>
</dbReference>
<dbReference type="InterPro" id="IPR045247">
    <property type="entry name" value="Oye-like"/>
</dbReference>
<feature type="domain" description="NADH:flavin oxidoreductase/NADH oxidase N-terminal" evidence="4">
    <location>
        <begin position="4"/>
        <end position="325"/>
    </location>
</feature>
<dbReference type="GO" id="GO:0010181">
    <property type="term" value="F:FMN binding"/>
    <property type="evidence" value="ECO:0007669"/>
    <property type="project" value="InterPro"/>
</dbReference>
<comment type="cofactor">
    <cofactor evidence="1">
        <name>FMN</name>
        <dbReference type="ChEBI" id="CHEBI:58210"/>
    </cofactor>
</comment>
<dbReference type="GO" id="GO:0016628">
    <property type="term" value="F:oxidoreductase activity, acting on the CH-CH group of donors, NAD or NADP as acceptor"/>
    <property type="evidence" value="ECO:0007669"/>
    <property type="project" value="UniProtKB-ARBA"/>
</dbReference>
<dbReference type="CDD" id="cd02933">
    <property type="entry name" value="OYE_like_FMN"/>
    <property type="match status" value="1"/>
</dbReference>
<dbReference type="GO" id="GO:0005829">
    <property type="term" value="C:cytosol"/>
    <property type="evidence" value="ECO:0007669"/>
    <property type="project" value="TreeGrafter"/>
</dbReference>
<dbReference type="InterPro" id="IPR013785">
    <property type="entry name" value="Aldolase_TIM"/>
</dbReference>
<organism evidence="5 6">
    <name type="scientific">Massilia psychrophila</name>
    <dbReference type="NCBI Taxonomy" id="1603353"/>
    <lineage>
        <taxon>Bacteria</taxon>
        <taxon>Pseudomonadati</taxon>
        <taxon>Pseudomonadota</taxon>
        <taxon>Betaproteobacteria</taxon>
        <taxon>Burkholderiales</taxon>
        <taxon>Oxalobacteraceae</taxon>
        <taxon>Telluria group</taxon>
        <taxon>Massilia</taxon>
    </lineage>
</organism>
<dbReference type="PANTHER" id="PTHR22893:SF98">
    <property type="entry name" value="OXIDOREDUCTASE"/>
    <property type="match status" value="1"/>
</dbReference>
<evidence type="ECO:0000256" key="1">
    <source>
        <dbReference type="ARBA" id="ARBA00001917"/>
    </source>
</evidence>
<accession>A0A2G8SXM5</accession>
<name>A0A2G8SXM5_9BURK</name>
<keyword evidence="3" id="KW-0560">Oxidoreductase</keyword>
<dbReference type="OrthoDB" id="8521686at2"/>
<evidence type="ECO:0000256" key="3">
    <source>
        <dbReference type="ARBA" id="ARBA00023002"/>
    </source>
</evidence>
<dbReference type="FunFam" id="3.20.20.70:FF:000059">
    <property type="entry name" value="N-ethylmaleimide reductase, FMN-linked"/>
    <property type="match status" value="1"/>
</dbReference>
<dbReference type="RefSeq" id="WP_099917287.1">
    <property type="nucleotide sequence ID" value="NZ_BMHS01000029.1"/>
</dbReference>
<gene>
    <name evidence="5" type="ORF">CR103_17820</name>
</gene>
<dbReference type="Pfam" id="PF00724">
    <property type="entry name" value="Oxidored_FMN"/>
    <property type="match status" value="1"/>
</dbReference>
<comment type="similarity">
    <text evidence="2">Belongs to the NADH:flavin oxidoreductase/NADH oxidase family.</text>
</comment>
<evidence type="ECO:0000259" key="4">
    <source>
        <dbReference type="Pfam" id="PF00724"/>
    </source>
</evidence>
<dbReference type="SUPFAM" id="SSF51395">
    <property type="entry name" value="FMN-linked oxidoreductases"/>
    <property type="match status" value="1"/>
</dbReference>
<dbReference type="Proteomes" id="UP000228593">
    <property type="component" value="Unassembled WGS sequence"/>
</dbReference>
<comment type="caution">
    <text evidence="5">The sequence shown here is derived from an EMBL/GenBank/DDBJ whole genome shotgun (WGS) entry which is preliminary data.</text>
</comment>
<dbReference type="InterPro" id="IPR001155">
    <property type="entry name" value="OxRdtase_FMN_N"/>
</dbReference>
<dbReference type="PANTHER" id="PTHR22893">
    <property type="entry name" value="NADH OXIDOREDUCTASE-RELATED"/>
    <property type="match status" value="1"/>
</dbReference>
<reference evidence="5 6" key="1">
    <citation type="submission" date="2017-10" db="EMBL/GenBank/DDBJ databases">
        <title>Massilia psychrophilum sp. nov., a novel purple-pigmented bacterium isolated from Tianshan glacier, Xinjiang Municipality, China.</title>
        <authorList>
            <person name="Wang H."/>
        </authorList>
    </citation>
    <scope>NUCLEOTIDE SEQUENCE [LARGE SCALE GENOMIC DNA]</scope>
    <source>
        <strain evidence="5 6">JCM 30813</strain>
    </source>
</reference>
<evidence type="ECO:0000313" key="6">
    <source>
        <dbReference type="Proteomes" id="UP000228593"/>
    </source>
</evidence>
<keyword evidence="6" id="KW-1185">Reference proteome</keyword>
<dbReference type="AlphaFoldDB" id="A0A2G8SXM5"/>
<proteinExistence type="inferred from homology"/>
<sequence>MTTLFDPITIGDIELPNRIIMAPLTRARAVGGERVPNALMAQYYVQRASAGLILSEATSVTAQGVGYADTPGIWSDAQVDGWKEVTSAVHAAGGRIFMQLWHVGRISDPQLLGGEAPVAPSAIAAKGHVSLLRPEREYAVPRALTLDEIAGVVAAFRKGAENAKLAGFDGVEVHGANGYLLDQFLQDSTNFRTDNYGGPVENRARLMLEITDACIDVWGAGRVGMHLAPRRDAHDMGDSAPAATFSYVARQLKQRGIAFICAREAVGDDSLGPLLKKEFGGVYIANEQLTRDSAEQLLSSGKADAVAFGKLFIANPDLPRRLELNAEFNPARPQLFYGPAAEGYTDYPALSA</sequence>
<evidence type="ECO:0000313" key="5">
    <source>
        <dbReference type="EMBL" id="PIL38482.1"/>
    </source>
</evidence>
<evidence type="ECO:0000256" key="2">
    <source>
        <dbReference type="ARBA" id="ARBA00005979"/>
    </source>
</evidence>